<comment type="caution">
    <text evidence="2">The sequence shown here is derived from an EMBL/GenBank/DDBJ whole genome shotgun (WGS) entry which is preliminary data.</text>
</comment>
<dbReference type="SUPFAM" id="SSF53067">
    <property type="entry name" value="Actin-like ATPase domain"/>
    <property type="match status" value="2"/>
</dbReference>
<accession>A0A4V6Q6J9</accession>
<keyword evidence="2" id="KW-0808">Transferase</keyword>
<organism evidence="2 3">
    <name type="scientific">Actinophytocola oryzae</name>
    <dbReference type="NCBI Taxonomy" id="502181"/>
    <lineage>
        <taxon>Bacteria</taxon>
        <taxon>Bacillati</taxon>
        <taxon>Actinomycetota</taxon>
        <taxon>Actinomycetes</taxon>
        <taxon>Pseudonocardiales</taxon>
        <taxon>Pseudonocardiaceae</taxon>
    </lineage>
</organism>
<evidence type="ECO:0000313" key="2">
    <source>
        <dbReference type="EMBL" id="TDV41741.1"/>
    </source>
</evidence>
<dbReference type="Gene3D" id="3.30.420.40">
    <property type="match status" value="2"/>
</dbReference>
<dbReference type="InterPro" id="IPR052519">
    <property type="entry name" value="Euk-type_GlcNAc_Kinase"/>
</dbReference>
<protein>
    <submittedName>
        <fullName evidence="2">N-acetylglucosamine kinase-like BadF-type ATPase</fullName>
    </submittedName>
</protein>
<dbReference type="InterPro" id="IPR002731">
    <property type="entry name" value="ATPase_BadF"/>
</dbReference>
<name>A0A4V6Q6J9_9PSEU</name>
<dbReference type="PANTHER" id="PTHR43190">
    <property type="entry name" value="N-ACETYL-D-GLUCOSAMINE KINASE"/>
    <property type="match status" value="1"/>
</dbReference>
<dbReference type="GO" id="GO:0016301">
    <property type="term" value="F:kinase activity"/>
    <property type="evidence" value="ECO:0007669"/>
    <property type="project" value="UniProtKB-KW"/>
</dbReference>
<dbReference type="AlphaFoldDB" id="A0A4V6Q6J9"/>
<dbReference type="Proteomes" id="UP000294927">
    <property type="component" value="Unassembled WGS sequence"/>
</dbReference>
<reference evidence="2 3" key="1">
    <citation type="submission" date="2019-03" db="EMBL/GenBank/DDBJ databases">
        <title>Genomic Encyclopedia of Archaeal and Bacterial Type Strains, Phase II (KMG-II): from individual species to whole genera.</title>
        <authorList>
            <person name="Goeker M."/>
        </authorList>
    </citation>
    <scope>NUCLEOTIDE SEQUENCE [LARGE SCALE GENOMIC DNA]</scope>
    <source>
        <strain evidence="2 3">DSM 45499</strain>
    </source>
</reference>
<proteinExistence type="predicted"/>
<gene>
    <name evidence="2" type="ORF">CLV71_11963</name>
</gene>
<feature type="domain" description="ATPase BadF/BadG/BcrA/BcrD type" evidence="1">
    <location>
        <begin position="7"/>
        <end position="268"/>
    </location>
</feature>
<dbReference type="PANTHER" id="PTHR43190:SF3">
    <property type="entry name" value="N-ACETYL-D-GLUCOSAMINE KINASE"/>
    <property type="match status" value="1"/>
</dbReference>
<evidence type="ECO:0000313" key="3">
    <source>
        <dbReference type="Proteomes" id="UP000294927"/>
    </source>
</evidence>
<dbReference type="InterPro" id="IPR043129">
    <property type="entry name" value="ATPase_NBD"/>
</dbReference>
<dbReference type="RefSeq" id="WP_208297940.1">
    <property type="nucleotide sequence ID" value="NZ_SOCP01000019.1"/>
</dbReference>
<dbReference type="EMBL" id="SOCP01000019">
    <property type="protein sequence ID" value="TDV41741.1"/>
    <property type="molecule type" value="Genomic_DNA"/>
</dbReference>
<evidence type="ECO:0000259" key="1">
    <source>
        <dbReference type="Pfam" id="PF01869"/>
    </source>
</evidence>
<keyword evidence="2" id="KW-0418">Kinase</keyword>
<keyword evidence="3" id="KW-1185">Reference proteome</keyword>
<sequence>MSLLLAVDGGNSKTDVLVCDDTGAVLGHARGLGTNHQTYGLTESMRRLDGLVASARAAAGLSDADRVALASVYLAGADLPVELTMLADAVTKAGWADKSVVDNDTLALLRAGTESPDAVAVVCGAGINCVGRAADGRTVRFPALGTITGDWGGGDELGLAALWHASRAEDGRGPATALAAAIAGFFGLDSAADVAAAAHLDPTAAERLGTLTPLLFEVAAAGDEVARSIVTRQGEEVALMAIAALRRLDLVTRPSTVVLGGGVLRSRDPLLYEVIDARLGVDAPLAEITVVTDPPVVGSALLGLASLGATPGAEERLRVYWRHVSAR</sequence>
<dbReference type="Pfam" id="PF01869">
    <property type="entry name" value="BcrAD_BadFG"/>
    <property type="match status" value="1"/>
</dbReference>